<keyword evidence="1" id="KW-0472">Membrane</keyword>
<gene>
    <name evidence="2" type="ORF">METZ01_LOCUS392016</name>
</gene>
<keyword evidence="1" id="KW-1133">Transmembrane helix</keyword>
<evidence type="ECO:0008006" key="3">
    <source>
        <dbReference type="Google" id="ProtNLM"/>
    </source>
</evidence>
<feature type="transmembrane region" description="Helical" evidence="1">
    <location>
        <begin position="6"/>
        <end position="25"/>
    </location>
</feature>
<dbReference type="AlphaFoldDB" id="A0A382UY12"/>
<feature type="non-terminal residue" evidence="2">
    <location>
        <position position="1"/>
    </location>
</feature>
<keyword evidence="1" id="KW-0812">Transmembrane</keyword>
<proteinExistence type="predicted"/>
<evidence type="ECO:0000313" key="2">
    <source>
        <dbReference type="EMBL" id="SVD39162.1"/>
    </source>
</evidence>
<accession>A0A382UY12</accession>
<reference evidence="2" key="1">
    <citation type="submission" date="2018-05" db="EMBL/GenBank/DDBJ databases">
        <authorList>
            <person name="Lanie J.A."/>
            <person name="Ng W.-L."/>
            <person name="Kazmierczak K.M."/>
            <person name="Andrzejewski T.M."/>
            <person name="Davidsen T.M."/>
            <person name="Wayne K.J."/>
            <person name="Tettelin H."/>
            <person name="Glass J.I."/>
            <person name="Rusch D."/>
            <person name="Podicherti R."/>
            <person name="Tsui H.-C.T."/>
            <person name="Winkler M.E."/>
        </authorList>
    </citation>
    <scope>NUCLEOTIDE SEQUENCE</scope>
</reference>
<protein>
    <recommendedName>
        <fullName evidence="3">Outer membrane protein beta-barrel domain-containing protein</fullName>
    </recommendedName>
</protein>
<name>A0A382UY12_9ZZZZ</name>
<evidence type="ECO:0000256" key="1">
    <source>
        <dbReference type="SAM" id="Phobius"/>
    </source>
</evidence>
<organism evidence="2">
    <name type="scientific">marine metagenome</name>
    <dbReference type="NCBI Taxonomy" id="408172"/>
    <lineage>
        <taxon>unclassified sequences</taxon>
        <taxon>metagenomes</taxon>
        <taxon>ecological metagenomes</taxon>
    </lineage>
</organism>
<dbReference type="EMBL" id="UINC01147690">
    <property type="protein sequence ID" value="SVD39162.1"/>
    <property type="molecule type" value="Genomic_DNA"/>
</dbReference>
<sequence>PSRATLGFGVSTIIGATIPISMAGFSTGSNMGIRIDTPISFNLAGMEANVGTDIYFSSMTASKGSDNLKLTNIIGNVSLFPFSSIEIRTGLGFTPTSIGDFSVSALSIPVDINYYLPLSFSGFKFALNLHAQRTLGYPSKEGVELGDATDFLYLGLLINTPLKF</sequence>